<sequence>MTGLDVDSEGLDRSGEAVKDVGSVLKVARDEYMDKITSYRGCWGTGEFGEAFAKKYYQGLGSVVDGTAALVEALEASGQSLGDTSKKFKKTQQDVIDHVNNPTKKR</sequence>
<accession>A0AAU2JY47</accession>
<dbReference type="AlphaFoldDB" id="A0AAU2JY47"/>
<reference evidence="2" key="1">
    <citation type="submission" date="2022-10" db="EMBL/GenBank/DDBJ databases">
        <title>The complete genomes of actinobacterial strains from the NBC collection.</title>
        <authorList>
            <person name="Joergensen T.S."/>
            <person name="Alvarez Arevalo M."/>
            <person name="Sterndorff E.B."/>
            <person name="Faurdal D."/>
            <person name="Vuksanovic O."/>
            <person name="Mourched A.-S."/>
            <person name="Charusanti P."/>
            <person name="Shaw S."/>
            <person name="Blin K."/>
            <person name="Weber T."/>
        </authorList>
    </citation>
    <scope>NUCLEOTIDE SEQUENCE</scope>
    <source>
        <strain evidence="2">NBC_00049</strain>
    </source>
</reference>
<evidence type="ECO:0000313" key="2">
    <source>
        <dbReference type="EMBL" id="WTU77728.1"/>
    </source>
</evidence>
<dbReference type="EMBL" id="CP108264">
    <property type="protein sequence ID" value="WTU77728.1"/>
    <property type="molecule type" value="Genomic_DNA"/>
</dbReference>
<proteinExistence type="predicted"/>
<organism evidence="2">
    <name type="scientific">Streptomyces sp. NBC_00049</name>
    <dbReference type="NCBI Taxonomy" id="2903617"/>
    <lineage>
        <taxon>Bacteria</taxon>
        <taxon>Bacillati</taxon>
        <taxon>Actinomycetota</taxon>
        <taxon>Actinomycetes</taxon>
        <taxon>Kitasatosporales</taxon>
        <taxon>Streptomycetaceae</taxon>
        <taxon>Streptomyces</taxon>
    </lineage>
</organism>
<feature type="region of interest" description="Disordered" evidence="1">
    <location>
        <begin position="82"/>
        <end position="106"/>
    </location>
</feature>
<evidence type="ECO:0008006" key="3">
    <source>
        <dbReference type="Google" id="ProtNLM"/>
    </source>
</evidence>
<dbReference type="Gene3D" id="1.10.287.1060">
    <property type="entry name" value="ESAT-6-like"/>
    <property type="match status" value="1"/>
</dbReference>
<gene>
    <name evidence="2" type="ORF">OG327_32900</name>
</gene>
<protein>
    <recommendedName>
        <fullName evidence="3">WXG100 family type VII secretion target</fullName>
    </recommendedName>
</protein>
<name>A0AAU2JY47_9ACTN</name>
<evidence type="ECO:0000256" key="1">
    <source>
        <dbReference type="SAM" id="MobiDB-lite"/>
    </source>
</evidence>